<name>A0A6G1CX31_9ORYZ</name>
<evidence type="ECO:0000313" key="1">
    <source>
        <dbReference type="EMBL" id="KAF0904746.1"/>
    </source>
</evidence>
<comment type="caution">
    <text evidence="1">The sequence shown here is derived from an EMBL/GenBank/DDBJ whole genome shotgun (WGS) entry which is preliminary data.</text>
</comment>
<organism evidence="1 2">
    <name type="scientific">Oryza meyeriana var. granulata</name>
    <dbReference type="NCBI Taxonomy" id="110450"/>
    <lineage>
        <taxon>Eukaryota</taxon>
        <taxon>Viridiplantae</taxon>
        <taxon>Streptophyta</taxon>
        <taxon>Embryophyta</taxon>
        <taxon>Tracheophyta</taxon>
        <taxon>Spermatophyta</taxon>
        <taxon>Magnoliopsida</taxon>
        <taxon>Liliopsida</taxon>
        <taxon>Poales</taxon>
        <taxon>Poaceae</taxon>
        <taxon>BOP clade</taxon>
        <taxon>Oryzoideae</taxon>
        <taxon>Oryzeae</taxon>
        <taxon>Oryzinae</taxon>
        <taxon>Oryza</taxon>
        <taxon>Oryza meyeriana</taxon>
    </lineage>
</organism>
<protein>
    <submittedName>
        <fullName evidence="1">Uncharacterized protein</fullName>
    </submittedName>
</protein>
<reference evidence="1 2" key="1">
    <citation type="submission" date="2019-11" db="EMBL/GenBank/DDBJ databases">
        <title>Whole genome sequence of Oryza granulata.</title>
        <authorList>
            <person name="Li W."/>
        </authorList>
    </citation>
    <scope>NUCLEOTIDE SEQUENCE [LARGE SCALE GENOMIC DNA]</scope>
    <source>
        <strain evidence="2">cv. Menghai</strain>
        <tissue evidence="1">Leaf</tissue>
    </source>
</reference>
<gene>
    <name evidence="1" type="ORF">E2562_036877</name>
</gene>
<dbReference type="AlphaFoldDB" id="A0A6G1CX31"/>
<accession>A0A6G1CX31</accession>
<evidence type="ECO:0000313" key="2">
    <source>
        <dbReference type="Proteomes" id="UP000479710"/>
    </source>
</evidence>
<dbReference type="Proteomes" id="UP000479710">
    <property type="component" value="Unassembled WGS sequence"/>
</dbReference>
<proteinExistence type="predicted"/>
<sequence length="87" mass="9723">MGTIQCSGRCQIVFKVVQQCFIEAELRRARVRDGDWGYSLLLVVSRTSTVAGTRLVPKGMRDEGGWDVVAIALRDGIEPWRWQDGVG</sequence>
<dbReference type="EMBL" id="SPHZ02000008">
    <property type="protein sequence ID" value="KAF0904746.1"/>
    <property type="molecule type" value="Genomic_DNA"/>
</dbReference>
<keyword evidence="2" id="KW-1185">Reference proteome</keyword>